<name>A0A2V1K4Y0_9ACTO</name>
<organism evidence="13 14">
    <name type="scientific">Ancrocorticia populi</name>
    <dbReference type="NCBI Taxonomy" id="2175228"/>
    <lineage>
        <taxon>Bacteria</taxon>
        <taxon>Bacillati</taxon>
        <taxon>Actinomycetota</taxon>
        <taxon>Actinomycetes</taxon>
        <taxon>Actinomycetales</taxon>
        <taxon>Actinomycetaceae</taxon>
        <taxon>Ancrocorticia</taxon>
    </lineage>
</organism>
<dbReference type="GO" id="GO:0005737">
    <property type="term" value="C:cytoplasm"/>
    <property type="evidence" value="ECO:0007669"/>
    <property type="project" value="UniProtKB-SubCell"/>
</dbReference>
<keyword evidence="14" id="KW-1185">Reference proteome</keyword>
<dbReference type="FunFam" id="3.40.50.620:FF:000038">
    <property type="entry name" value="Argininosuccinate synthase"/>
    <property type="match status" value="1"/>
</dbReference>
<evidence type="ECO:0000256" key="4">
    <source>
        <dbReference type="ARBA" id="ARBA00022490"/>
    </source>
</evidence>
<dbReference type="InterPro" id="IPR048268">
    <property type="entry name" value="Arginosuc_syn_C"/>
</dbReference>
<dbReference type="GO" id="GO:0006526">
    <property type="term" value="P:L-arginine biosynthetic process"/>
    <property type="evidence" value="ECO:0007669"/>
    <property type="project" value="UniProtKB-UniRule"/>
</dbReference>
<evidence type="ECO:0000256" key="7">
    <source>
        <dbReference type="ARBA" id="ARBA00022605"/>
    </source>
</evidence>
<dbReference type="UniPathway" id="UPA00068">
    <property type="reaction ID" value="UER00113"/>
</dbReference>
<sequence>MPQHKDRVVLAYSGGLDTSVAIGWIGEQTGMEVVTVAVDLGQGGEDLETVRQRALDCGAVEAYVADARDEFASEYCMPQLQSGGLYMDAYPLISAISRPAIVKHLVTAAREFGATVVAHGCTGKGNDQVRFENGITSLAPDLKCLAPVRDLAMTREFSINYANKHNLPIETTHHNPFSIDQNVWGRAIETGFLEDIWNGPTKDVYNYTDDPTYPPLPDEVVITFEKGIPVAIDGNAVSPLQAIQEMNRRAGAQGIGRIDIVEDRLVGIKSREIYEAPGAMALHVAHKELENVTLDREQARFKRTVSDRWSDLVYEGQWFSPLKRSLDCFIRDTQEYVSGDIRMVMHGGRATVTGRRSESSLYDFNLATYDEGDSYNQSNAKGFIEIFGLTSQLAAARDVKFGKGEAMGKSKLG</sequence>
<feature type="binding site" evidence="10">
    <location>
        <position position="127"/>
    </location>
    <ligand>
        <name>L-aspartate</name>
        <dbReference type="ChEBI" id="CHEBI:29991"/>
    </ligand>
</feature>
<comment type="similarity">
    <text evidence="10">Belongs to the argininosuccinate synthase family. Type 1 subfamily.</text>
</comment>
<evidence type="ECO:0000259" key="12">
    <source>
        <dbReference type="Pfam" id="PF20979"/>
    </source>
</evidence>
<evidence type="ECO:0000256" key="10">
    <source>
        <dbReference type="HAMAP-Rule" id="MF_00005"/>
    </source>
</evidence>
<dbReference type="InterPro" id="IPR024074">
    <property type="entry name" value="AS_cat/multimer_dom_body"/>
</dbReference>
<accession>A0A2V1K4Y0</accession>
<evidence type="ECO:0000256" key="6">
    <source>
        <dbReference type="ARBA" id="ARBA00022598"/>
    </source>
</evidence>
<dbReference type="NCBIfam" id="TIGR00032">
    <property type="entry name" value="argG"/>
    <property type="match status" value="1"/>
</dbReference>
<dbReference type="GO" id="GO:0000053">
    <property type="term" value="P:argininosuccinate metabolic process"/>
    <property type="evidence" value="ECO:0007669"/>
    <property type="project" value="TreeGrafter"/>
</dbReference>
<keyword evidence="5 10" id="KW-0055">Arginine biosynthesis</keyword>
<evidence type="ECO:0000256" key="5">
    <source>
        <dbReference type="ARBA" id="ARBA00022571"/>
    </source>
</evidence>
<dbReference type="Pfam" id="PF20979">
    <property type="entry name" value="Arginosuc_syn_C"/>
    <property type="match status" value="1"/>
</dbReference>
<feature type="domain" description="Arginosuccinate synthase-like N-terminal" evidence="11">
    <location>
        <begin position="7"/>
        <end position="168"/>
    </location>
</feature>
<evidence type="ECO:0000259" key="11">
    <source>
        <dbReference type="Pfam" id="PF00764"/>
    </source>
</evidence>
<dbReference type="EMBL" id="QETB01000006">
    <property type="protein sequence ID" value="PWF24607.1"/>
    <property type="molecule type" value="Genomic_DNA"/>
</dbReference>
<dbReference type="InterPro" id="IPR014729">
    <property type="entry name" value="Rossmann-like_a/b/a_fold"/>
</dbReference>
<evidence type="ECO:0000313" key="14">
    <source>
        <dbReference type="Proteomes" id="UP000245283"/>
    </source>
</evidence>
<dbReference type="SUPFAM" id="SSF69864">
    <property type="entry name" value="Argininosuccinate synthetase, C-terminal domain"/>
    <property type="match status" value="1"/>
</dbReference>
<feature type="binding site" evidence="10">
    <location>
        <position position="120"/>
    </location>
    <ligand>
        <name>ATP</name>
        <dbReference type="ChEBI" id="CHEBI:30616"/>
    </ligand>
</feature>
<comment type="catalytic activity">
    <reaction evidence="10">
        <text>L-citrulline + L-aspartate + ATP = 2-(N(omega)-L-arginino)succinate + AMP + diphosphate + H(+)</text>
        <dbReference type="Rhea" id="RHEA:10932"/>
        <dbReference type="ChEBI" id="CHEBI:15378"/>
        <dbReference type="ChEBI" id="CHEBI:29991"/>
        <dbReference type="ChEBI" id="CHEBI:30616"/>
        <dbReference type="ChEBI" id="CHEBI:33019"/>
        <dbReference type="ChEBI" id="CHEBI:57472"/>
        <dbReference type="ChEBI" id="CHEBI:57743"/>
        <dbReference type="ChEBI" id="CHEBI:456215"/>
        <dbReference type="EC" id="6.3.4.5"/>
    </reaction>
</comment>
<evidence type="ECO:0000313" key="13">
    <source>
        <dbReference type="EMBL" id="PWF24607.1"/>
    </source>
</evidence>
<feature type="binding site" evidence="10">
    <location>
        <position position="262"/>
    </location>
    <ligand>
        <name>L-citrulline</name>
        <dbReference type="ChEBI" id="CHEBI:57743"/>
    </ligand>
</feature>
<feature type="binding site" evidence="10">
    <location>
        <position position="274"/>
    </location>
    <ligand>
        <name>L-citrulline</name>
        <dbReference type="ChEBI" id="CHEBI:57743"/>
    </ligand>
</feature>
<dbReference type="PANTHER" id="PTHR11587:SF2">
    <property type="entry name" value="ARGININOSUCCINATE SYNTHASE"/>
    <property type="match status" value="1"/>
</dbReference>
<gene>
    <name evidence="10" type="primary">argG</name>
    <name evidence="13" type="ORF">DD236_11315</name>
</gene>
<evidence type="ECO:0000256" key="2">
    <source>
        <dbReference type="ARBA" id="ARBA00011881"/>
    </source>
</evidence>
<evidence type="ECO:0000256" key="9">
    <source>
        <dbReference type="ARBA" id="ARBA00022840"/>
    </source>
</evidence>
<comment type="caution">
    <text evidence="10">Lacks conserved residue(s) required for the propagation of feature annotation.</text>
</comment>
<protein>
    <recommendedName>
        <fullName evidence="3 10">Argininosuccinate synthase</fullName>
        <ecNumber evidence="3 10">6.3.4.5</ecNumber>
    </recommendedName>
    <alternativeName>
        <fullName evidence="10">Citrulline--aspartate ligase</fullName>
    </alternativeName>
</protein>
<dbReference type="GO" id="GO:0004055">
    <property type="term" value="F:argininosuccinate synthase activity"/>
    <property type="evidence" value="ECO:0007669"/>
    <property type="project" value="UniProtKB-UniRule"/>
</dbReference>
<feature type="binding site" evidence="10">
    <location>
        <position position="126"/>
    </location>
    <ligand>
        <name>L-aspartate</name>
        <dbReference type="ChEBI" id="CHEBI:29991"/>
    </ligand>
</feature>
<reference evidence="14" key="1">
    <citation type="submission" date="2018-05" db="EMBL/GenBank/DDBJ databases">
        <authorList>
            <person name="Li Y."/>
        </authorList>
    </citation>
    <scope>NUCLEOTIDE SEQUENCE [LARGE SCALE GENOMIC DNA]</scope>
    <source>
        <strain evidence="14">sk1b4</strain>
    </source>
</reference>
<proteinExistence type="inferred from homology"/>
<feature type="binding site" evidence="10">
    <location>
        <position position="126"/>
    </location>
    <ligand>
        <name>L-citrulline</name>
        <dbReference type="ChEBI" id="CHEBI:57743"/>
    </ligand>
</feature>
<keyword evidence="9 10" id="KW-0067">ATP-binding</keyword>
<feature type="binding site" evidence="10">
    <location>
        <position position="122"/>
    </location>
    <ligand>
        <name>L-aspartate</name>
        <dbReference type="ChEBI" id="CHEBI:29991"/>
    </ligand>
</feature>
<dbReference type="GO" id="GO:0000050">
    <property type="term" value="P:urea cycle"/>
    <property type="evidence" value="ECO:0007669"/>
    <property type="project" value="TreeGrafter"/>
</dbReference>
<dbReference type="Gene3D" id="3.90.1260.10">
    <property type="entry name" value="Argininosuccinate synthetase, chain A, domain 2"/>
    <property type="match status" value="1"/>
</dbReference>
<keyword evidence="6 10" id="KW-0436">Ligase</keyword>
<dbReference type="EC" id="6.3.4.5" evidence="3 10"/>
<dbReference type="Gene3D" id="1.20.5.470">
    <property type="entry name" value="Single helix bin"/>
    <property type="match status" value="1"/>
</dbReference>
<evidence type="ECO:0000256" key="1">
    <source>
        <dbReference type="ARBA" id="ARBA00004967"/>
    </source>
</evidence>
<comment type="caution">
    <text evidence="13">The sequence shown here is derived from an EMBL/GenBank/DDBJ whole genome shotgun (WGS) entry which is preliminary data.</text>
</comment>
<dbReference type="NCBIfam" id="NF001770">
    <property type="entry name" value="PRK00509.1"/>
    <property type="match status" value="1"/>
</dbReference>
<dbReference type="FunFam" id="3.90.1260.10:FF:000007">
    <property type="entry name" value="Argininosuccinate synthase"/>
    <property type="match status" value="1"/>
</dbReference>
<dbReference type="InterPro" id="IPR023434">
    <property type="entry name" value="Arginosuc_synth_type_1_subfam"/>
</dbReference>
<dbReference type="GO" id="GO:0005524">
    <property type="term" value="F:ATP binding"/>
    <property type="evidence" value="ECO:0007669"/>
    <property type="project" value="UniProtKB-UniRule"/>
</dbReference>
<dbReference type="PROSITE" id="PS00565">
    <property type="entry name" value="ARGININOSUCCIN_SYN_2"/>
    <property type="match status" value="1"/>
</dbReference>
<feature type="domain" description="Arginosuccinate synthase C-terminal" evidence="12">
    <location>
        <begin position="177"/>
        <end position="393"/>
    </location>
</feature>
<dbReference type="RefSeq" id="WP_109094503.1">
    <property type="nucleotide sequence ID" value="NZ_QETB01000006.1"/>
</dbReference>
<feature type="binding site" evidence="10">
    <location>
        <position position="90"/>
    </location>
    <ligand>
        <name>L-citrulline</name>
        <dbReference type="ChEBI" id="CHEBI:57743"/>
    </ligand>
</feature>
<dbReference type="OrthoDB" id="9801641at2"/>
<feature type="binding site" evidence="10">
    <location>
        <begin position="11"/>
        <end position="19"/>
    </location>
    <ligand>
        <name>ATP</name>
        <dbReference type="ChEBI" id="CHEBI:30616"/>
    </ligand>
</feature>
<comment type="pathway">
    <text evidence="1 10">Amino-acid biosynthesis; L-arginine biosynthesis; L-arginine from L-ornithine and carbamoyl phosphate: step 2/3.</text>
</comment>
<dbReference type="CDD" id="cd01999">
    <property type="entry name" value="ASS"/>
    <property type="match status" value="1"/>
</dbReference>
<evidence type="ECO:0000256" key="3">
    <source>
        <dbReference type="ARBA" id="ARBA00012286"/>
    </source>
</evidence>
<comment type="subunit">
    <text evidence="2 10">Homotetramer.</text>
</comment>
<keyword evidence="8 10" id="KW-0547">Nucleotide-binding</keyword>
<dbReference type="InterPro" id="IPR018223">
    <property type="entry name" value="Arginosuc_synth_CS"/>
</dbReference>
<feature type="binding site" evidence="10">
    <location>
        <position position="130"/>
    </location>
    <ligand>
        <name>L-citrulline</name>
        <dbReference type="ChEBI" id="CHEBI:57743"/>
    </ligand>
</feature>
<evidence type="ECO:0000256" key="8">
    <source>
        <dbReference type="ARBA" id="ARBA00022741"/>
    </source>
</evidence>
<keyword evidence="4 10" id="KW-0963">Cytoplasm</keyword>
<dbReference type="PROSITE" id="PS00564">
    <property type="entry name" value="ARGININOSUCCIN_SYN_1"/>
    <property type="match status" value="1"/>
</dbReference>
<dbReference type="PANTHER" id="PTHR11587">
    <property type="entry name" value="ARGININOSUCCINATE SYNTHASE"/>
    <property type="match status" value="1"/>
</dbReference>
<feature type="binding site" evidence="10">
    <location>
        <position position="178"/>
    </location>
    <ligand>
        <name>L-citrulline</name>
        <dbReference type="ChEBI" id="CHEBI:57743"/>
    </ligand>
</feature>
<dbReference type="Gene3D" id="3.40.50.620">
    <property type="entry name" value="HUPs"/>
    <property type="match status" value="1"/>
</dbReference>
<dbReference type="AlphaFoldDB" id="A0A2V1K4Y0"/>
<keyword evidence="7 10" id="KW-0028">Amino-acid biosynthesis</keyword>
<comment type="subcellular location">
    <subcellularLocation>
        <location evidence="10">Cytoplasm</location>
    </subcellularLocation>
</comment>
<dbReference type="InterPro" id="IPR048267">
    <property type="entry name" value="Arginosuc_syn_N"/>
</dbReference>
<dbReference type="HAMAP" id="MF_00005">
    <property type="entry name" value="Arg_succ_synth_type1"/>
    <property type="match status" value="1"/>
</dbReference>
<dbReference type="Pfam" id="PF00764">
    <property type="entry name" value="Arginosuc_synth"/>
    <property type="match status" value="1"/>
</dbReference>
<dbReference type="InterPro" id="IPR001518">
    <property type="entry name" value="Arginosuc_synth"/>
</dbReference>
<dbReference type="Proteomes" id="UP000245283">
    <property type="component" value="Unassembled WGS sequence"/>
</dbReference>
<dbReference type="SUPFAM" id="SSF52402">
    <property type="entry name" value="Adenine nucleotide alpha hydrolases-like"/>
    <property type="match status" value="1"/>
</dbReference>